<feature type="region of interest" description="Disordered" evidence="1">
    <location>
        <begin position="89"/>
        <end position="179"/>
    </location>
</feature>
<feature type="compositionally biased region" description="Low complexity" evidence="1">
    <location>
        <begin position="30"/>
        <end position="43"/>
    </location>
</feature>
<name>A0AA47N0J2_MERPO</name>
<evidence type="ECO:0000313" key="3">
    <source>
        <dbReference type="Proteomes" id="UP001174136"/>
    </source>
</evidence>
<sequence length="269" mass="28378">MTVSVTGCPGGCLVPLATPLTRPLATPLTMPLTTPLTKSPTTPSQSDAGSDSEGEYVELEELPSLSPQHGSLTQCISLRYQHTPVNTLVSTAHTPGSATHIPGHPSGSETKRAPPPRAPGGAQPVRTSRETESLNPHSIQHLPTAPSHQPAEETEELPGSLQGSLSGSSPDSLPGSLPGLFPDLLPGSLTEKLITDARRQSLPICSNVMSCGVLCLPGEYAVETTTGGTSSRDHRGGALVTVRTNSSVWWRCSRRELLDIFFYFSSISR</sequence>
<protein>
    <submittedName>
        <fullName evidence="2">Uncharacterized protein</fullName>
    </submittedName>
</protein>
<proteinExistence type="predicted"/>
<dbReference type="EMBL" id="JAOPHQ010001705">
    <property type="protein sequence ID" value="KAK0150027.1"/>
    <property type="molecule type" value="Genomic_DNA"/>
</dbReference>
<feature type="compositionally biased region" description="Low complexity" evidence="1">
    <location>
        <begin position="157"/>
        <end position="179"/>
    </location>
</feature>
<feature type="region of interest" description="Disordered" evidence="1">
    <location>
        <begin position="30"/>
        <end position="56"/>
    </location>
</feature>
<keyword evidence="3" id="KW-1185">Reference proteome</keyword>
<organism evidence="2 3">
    <name type="scientific">Merluccius polli</name>
    <name type="common">Benguela hake</name>
    <name type="synonym">Merluccius cadenati</name>
    <dbReference type="NCBI Taxonomy" id="89951"/>
    <lineage>
        <taxon>Eukaryota</taxon>
        <taxon>Metazoa</taxon>
        <taxon>Chordata</taxon>
        <taxon>Craniata</taxon>
        <taxon>Vertebrata</taxon>
        <taxon>Euteleostomi</taxon>
        <taxon>Actinopterygii</taxon>
        <taxon>Neopterygii</taxon>
        <taxon>Teleostei</taxon>
        <taxon>Neoteleostei</taxon>
        <taxon>Acanthomorphata</taxon>
        <taxon>Zeiogadaria</taxon>
        <taxon>Gadariae</taxon>
        <taxon>Gadiformes</taxon>
        <taxon>Gadoidei</taxon>
        <taxon>Merlucciidae</taxon>
        <taxon>Merluccius</taxon>
    </lineage>
</organism>
<reference evidence="2" key="1">
    <citation type="journal article" date="2023" name="Front. Mar. Sci.">
        <title>A new Merluccius polli reference genome to investigate the effects of global change in West African waters.</title>
        <authorList>
            <person name="Mateo J.L."/>
            <person name="Blanco-Fernandez C."/>
            <person name="Garcia-Vazquez E."/>
            <person name="Machado-Schiaffino G."/>
        </authorList>
    </citation>
    <scope>NUCLEOTIDE SEQUENCE</scope>
    <source>
        <strain evidence="2">C29</strain>
        <tissue evidence="2">Fin</tissue>
    </source>
</reference>
<evidence type="ECO:0000256" key="1">
    <source>
        <dbReference type="SAM" id="MobiDB-lite"/>
    </source>
</evidence>
<dbReference type="Proteomes" id="UP001174136">
    <property type="component" value="Unassembled WGS sequence"/>
</dbReference>
<gene>
    <name evidence="2" type="ORF">N1851_009167</name>
</gene>
<comment type="caution">
    <text evidence="2">The sequence shown here is derived from an EMBL/GenBank/DDBJ whole genome shotgun (WGS) entry which is preliminary data.</text>
</comment>
<dbReference type="AlphaFoldDB" id="A0AA47N0J2"/>
<evidence type="ECO:0000313" key="2">
    <source>
        <dbReference type="EMBL" id="KAK0150027.1"/>
    </source>
</evidence>
<accession>A0AA47N0J2</accession>